<name>A0AAV5VXX6_9BILA</name>
<evidence type="ECO:0000256" key="1">
    <source>
        <dbReference type="PROSITE-ProRule" id="PRU00042"/>
    </source>
</evidence>
<feature type="non-terminal residue" evidence="5">
    <location>
        <position position="352"/>
    </location>
</feature>
<keyword evidence="1" id="KW-0479">Metal-binding</keyword>
<keyword evidence="6" id="KW-1185">Reference proteome</keyword>
<organism evidence="5 6">
    <name type="scientific">Pristionchus fissidentatus</name>
    <dbReference type="NCBI Taxonomy" id="1538716"/>
    <lineage>
        <taxon>Eukaryota</taxon>
        <taxon>Metazoa</taxon>
        <taxon>Ecdysozoa</taxon>
        <taxon>Nematoda</taxon>
        <taxon>Chromadorea</taxon>
        <taxon>Rhabditida</taxon>
        <taxon>Rhabditina</taxon>
        <taxon>Diplogasteromorpha</taxon>
        <taxon>Diplogasteroidea</taxon>
        <taxon>Neodiplogasteridae</taxon>
        <taxon>Pristionchus</taxon>
    </lineage>
</organism>
<dbReference type="Gene3D" id="3.30.160.60">
    <property type="entry name" value="Classic Zinc Finger"/>
    <property type="match status" value="1"/>
</dbReference>
<comment type="caution">
    <text evidence="5">The sequence shown here is derived from an EMBL/GenBank/DDBJ whole genome shotgun (WGS) entry which is preliminary data.</text>
</comment>
<feature type="compositionally biased region" description="Low complexity" evidence="2">
    <location>
        <begin position="277"/>
        <end position="305"/>
    </location>
</feature>
<dbReference type="PROSITE" id="PS00028">
    <property type="entry name" value="ZINC_FINGER_C2H2_1"/>
    <property type="match status" value="1"/>
</dbReference>
<feature type="region of interest" description="Disordered" evidence="2">
    <location>
        <begin position="204"/>
        <end position="247"/>
    </location>
</feature>
<dbReference type="SMART" id="SM00355">
    <property type="entry name" value="ZnF_C2H2"/>
    <property type="match status" value="1"/>
</dbReference>
<gene>
    <name evidence="5" type="ORF">PFISCL1PPCAC_15769</name>
</gene>
<feature type="non-terminal residue" evidence="5">
    <location>
        <position position="1"/>
    </location>
</feature>
<accession>A0AAV5VXX6</accession>
<dbReference type="PROSITE" id="PS50157">
    <property type="entry name" value="ZINC_FINGER_C2H2_2"/>
    <property type="match status" value="1"/>
</dbReference>
<dbReference type="EMBL" id="BTSY01000004">
    <property type="protein sequence ID" value="GMT24472.1"/>
    <property type="molecule type" value="Genomic_DNA"/>
</dbReference>
<feature type="region of interest" description="Disordered" evidence="2">
    <location>
        <begin position="62"/>
        <end position="106"/>
    </location>
</feature>
<proteinExistence type="predicted"/>
<feature type="compositionally biased region" description="Basic and acidic residues" evidence="2">
    <location>
        <begin position="78"/>
        <end position="92"/>
    </location>
</feature>
<dbReference type="AlphaFoldDB" id="A0AAV5VXX6"/>
<reference evidence="5" key="1">
    <citation type="submission" date="2023-10" db="EMBL/GenBank/DDBJ databases">
        <title>Genome assembly of Pristionchus species.</title>
        <authorList>
            <person name="Yoshida K."/>
            <person name="Sommer R.J."/>
        </authorList>
    </citation>
    <scope>NUCLEOTIDE SEQUENCE</scope>
    <source>
        <strain evidence="5">RS5133</strain>
    </source>
</reference>
<keyword evidence="1" id="KW-0862">Zinc</keyword>
<dbReference type="InterPro" id="IPR013087">
    <property type="entry name" value="Znf_C2H2_type"/>
</dbReference>
<keyword evidence="1" id="KW-0863">Zinc-finger</keyword>
<feature type="region of interest" description="Disordered" evidence="2">
    <location>
        <begin position="274"/>
        <end position="313"/>
    </location>
</feature>
<feature type="chain" id="PRO_5043327518" description="C2H2-type domain-containing protein" evidence="3">
    <location>
        <begin position="20"/>
        <end position="352"/>
    </location>
</feature>
<evidence type="ECO:0000259" key="4">
    <source>
        <dbReference type="PROSITE" id="PS50157"/>
    </source>
</evidence>
<evidence type="ECO:0000313" key="6">
    <source>
        <dbReference type="Proteomes" id="UP001432322"/>
    </source>
</evidence>
<feature type="domain" description="C2H2-type" evidence="4">
    <location>
        <begin position="250"/>
        <end position="279"/>
    </location>
</feature>
<keyword evidence="3" id="KW-0732">Signal</keyword>
<feature type="signal peptide" evidence="3">
    <location>
        <begin position="1"/>
        <end position="19"/>
    </location>
</feature>
<dbReference type="Proteomes" id="UP001432322">
    <property type="component" value="Unassembled WGS sequence"/>
</dbReference>
<evidence type="ECO:0000256" key="2">
    <source>
        <dbReference type="SAM" id="MobiDB-lite"/>
    </source>
</evidence>
<evidence type="ECO:0000256" key="3">
    <source>
        <dbReference type="SAM" id="SignalP"/>
    </source>
</evidence>
<dbReference type="GO" id="GO:0008270">
    <property type="term" value="F:zinc ion binding"/>
    <property type="evidence" value="ECO:0007669"/>
    <property type="project" value="UniProtKB-KW"/>
</dbReference>
<sequence>PSPFSLLSLPSILIALSQTEMVSTATSSVSSSHQYITDYVPITGDKSPLAMLKKTCETIGLPETPARKCGSSSSSSPSDKKGSPSSTKKENKSSSSPKGTVTTTFPSALGFPPMGSSFPFMGFPGMPSFPPSMLPSSPMMPSMMSMMGMKPPCPAILMGRQCTQPGCPSCTPSTSFDSLNPFMNPPAYQAFLAAAAAAAAAQTPSTSGSLPSTSSSSLSLPSTSSSSLSLPSTSSAPSTSSSFSSSPPKHSCGWSGCDKSFSSTDDLTLHLKDHVVPSSSTPSTPTPSSSSDKSSPKMTSSSSSSVRYNPYSKPVSLPVSMPSIPSMPPMQMMMGMNPLLMSGLFPQMRLPI</sequence>
<evidence type="ECO:0000313" key="5">
    <source>
        <dbReference type="EMBL" id="GMT24472.1"/>
    </source>
</evidence>
<protein>
    <recommendedName>
        <fullName evidence="4">C2H2-type domain-containing protein</fullName>
    </recommendedName>
</protein>